<dbReference type="PANTHER" id="PTHR13989">
    <property type="entry name" value="REPLICATION PROTEIN A-RELATED"/>
    <property type="match status" value="1"/>
</dbReference>
<evidence type="ECO:0000256" key="1">
    <source>
        <dbReference type="ARBA" id="ARBA00004123"/>
    </source>
</evidence>
<keyword evidence="5" id="KW-0539">Nucleus</keyword>
<feature type="domain" description="OB" evidence="6">
    <location>
        <begin position="73"/>
        <end position="150"/>
    </location>
</feature>
<reference evidence="8 9" key="1">
    <citation type="submission" date="2017-12" db="EMBL/GenBank/DDBJ databases">
        <title>Genome Sequence of a Multidrug-Resistant Candida haemulonii Isolate from a Patient with Chronic Leg Ulcers in Israel.</title>
        <authorList>
            <person name="Chow N.A."/>
            <person name="Gade L."/>
            <person name="Batra D."/>
            <person name="Rowe L.A."/>
            <person name="Ben-Ami R."/>
            <person name="Loparev V.N."/>
            <person name="Litvintseva A.P."/>
        </authorList>
    </citation>
    <scope>NUCLEOTIDE SEQUENCE [LARGE SCALE GENOMIC DNA]</scope>
    <source>
        <strain evidence="8 9">B11899</strain>
    </source>
</reference>
<evidence type="ECO:0000256" key="2">
    <source>
        <dbReference type="ARBA" id="ARBA00007815"/>
    </source>
</evidence>
<evidence type="ECO:0000256" key="5">
    <source>
        <dbReference type="ARBA" id="ARBA00023242"/>
    </source>
</evidence>
<dbReference type="PANTHER" id="PTHR13989:SF16">
    <property type="entry name" value="REPLICATION PROTEIN A2"/>
    <property type="match status" value="1"/>
</dbReference>
<dbReference type="InterPro" id="IPR040260">
    <property type="entry name" value="RFA2-like"/>
</dbReference>
<dbReference type="GO" id="GO:0005662">
    <property type="term" value="C:DNA replication factor A complex"/>
    <property type="evidence" value="ECO:0007669"/>
    <property type="project" value="TreeGrafter"/>
</dbReference>
<dbReference type="Pfam" id="PF08784">
    <property type="entry name" value="RPA_C"/>
    <property type="match status" value="1"/>
</dbReference>
<evidence type="ECO:0000313" key="8">
    <source>
        <dbReference type="EMBL" id="PVH20365.1"/>
    </source>
</evidence>
<evidence type="ECO:0000313" key="9">
    <source>
        <dbReference type="Proteomes" id="UP000244309"/>
    </source>
</evidence>
<dbReference type="VEuPathDB" id="FungiDB:CXQ85_002152"/>
<evidence type="ECO:0008006" key="10">
    <source>
        <dbReference type="Google" id="ProtNLM"/>
    </source>
</evidence>
<dbReference type="Pfam" id="PF01336">
    <property type="entry name" value="tRNA_anti-codon"/>
    <property type="match status" value="1"/>
</dbReference>
<organism evidence="8 9">
    <name type="scientific">Candidozyma haemuli</name>
    <dbReference type="NCBI Taxonomy" id="45357"/>
    <lineage>
        <taxon>Eukaryota</taxon>
        <taxon>Fungi</taxon>
        <taxon>Dikarya</taxon>
        <taxon>Ascomycota</taxon>
        <taxon>Saccharomycotina</taxon>
        <taxon>Pichiomycetes</taxon>
        <taxon>Metschnikowiaceae</taxon>
        <taxon>Candidozyma</taxon>
    </lineage>
</organism>
<dbReference type="GO" id="GO:0035861">
    <property type="term" value="C:site of double-strand break"/>
    <property type="evidence" value="ECO:0007669"/>
    <property type="project" value="TreeGrafter"/>
</dbReference>
<dbReference type="GO" id="GO:0006260">
    <property type="term" value="P:DNA replication"/>
    <property type="evidence" value="ECO:0007669"/>
    <property type="project" value="UniProtKB-KW"/>
</dbReference>
<dbReference type="SUPFAM" id="SSF46785">
    <property type="entry name" value="Winged helix' DNA-binding domain"/>
    <property type="match status" value="1"/>
</dbReference>
<proteinExistence type="inferred from homology"/>
<dbReference type="EMBL" id="PKFO01000003">
    <property type="protein sequence ID" value="PVH20365.1"/>
    <property type="molecule type" value="Genomic_DNA"/>
</dbReference>
<dbReference type="GO" id="GO:0000724">
    <property type="term" value="P:double-strand break repair via homologous recombination"/>
    <property type="evidence" value="ECO:0007669"/>
    <property type="project" value="TreeGrafter"/>
</dbReference>
<comment type="subcellular location">
    <subcellularLocation>
        <location evidence="1">Nucleus</location>
    </subcellularLocation>
</comment>
<dbReference type="PIRSF" id="PIRSF036949">
    <property type="entry name" value="RPA32"/>
    <property type="match status" value="1"/>
</dbReference>
<keyword evidence="4" id="KW-0238">DNA-binding</keyword>
<dbReference type="InterPro" id="IPR004365">
    <property type="entry name" value="NA-bd_OB_tRNA"/>
</dbReference>
<dbReference type="InterPro" id="IPR014646">
    <property type="entry name" value="Rfa2/RPA32"/>
</dbReference>
<dbReference type="GO" id="GO:0006289">
    <property type="term" value="P:nucleotide-excision repair"/>
    <property type="evidence" value="ECO:0007669"/>
    <property type="project" value="TreeGrafter"/>
</dbReference>
<dbReference type="CDD" id="cd04478">
    <property type="entry name" value="RPA2_DBD_D"/>
    <property type="match status" value="1"/>
</dbReference>
<dbReference type="OrthoDB" id="25571at2759"/>
<sequence length="266" mass="29526">MAHTFFNDTAKMDYDNYGDGGFSADAQYSDYNNSQRQQVRNSLSPVTIKEINDATQPIPDGEFVINNVSLNMVSFVGVIRRVENSGSAINITVEDGTGSLEVRRWIDEKIATAAEEAEKFMGLENKYVYITGALKEFNSKKSIQHATIREITDHNEIAYHMLYAISNHLEAQGILGKSGLPKKEENGLFVQDHENGTNGTNGTSDVTRKIETVIQDNTGSMQEGVPISWISEKLGVSIDVVREKCQHLSEQGKIYQGYDEGSFLSV</sequence>
<dbReference type="AlphaFoldDB" id="A0A2V1ARF2"/>
<comment type="similarity">
    <text evidence="2">Belongs to the replication factor A protein 2 family.</text>
</comment>
<dbReference type="InterPro" id="IPR036388">
    <property type="entry name" value="WH-like_DNA-bd_sf"/>
</dbReference>
<dbReference type="RefSeq" id="XP_025341305.1">
    <property type="nucleotide sequence ID" value="XM_025485840.1"/>
</dbReference>
<dbReference type="GeneID" id="37007483"/>
<dbReference type="GO" id="GO:0000781">
    <property type="term" value="C:chromosome, telomeric region"/>
    <property type="evidence" value="ECO:0007669"/>
    <property type="project" value="TreeGrafter"/>
</dbReference>
<gene>
    <name evidence="8" type="ORF">CXQ85_002152</name>
</gene>
<dbReference type="InterPro" id="IPR012340">
    <property type="entry name" value="NA-bd_OB-fold"/>
</dbReference>
<dbReference type="STRING" id="45357.A0A2V1ARF2"/>
<dbReference type="GO" id="GO:0003697">
    <property type="term" value="F:single-stranded DNA binding"/>
    <property type="evidence" value="ECO:0007669"/>
    <property type="project" value="TreeGrafter"/>
</dbReference>
<dbReference type="SUPFAM" id="SSF50249">
    <property type="entry name" value="Nucleic acid-binding proteins"/>
    <property type="match status" value="1"/>
</dbReference>
<dbReference type="InterPro" id="IPR014892">
    <property type="entry name" value="RPA_C"/>
</dbReference>
<dbReference type="InterPro" id="IPR036390">
    <property type="entry name" value="WH_DNA-bd_sf"/>
</dbReference>
<accession>A0A2V1ARF2</accession>
<comment type="caution">
    <text evidence="8">The sequence shown here is derived from an EMBL/GenBank/DDBJ whole genome shotgun (WGS) entry which is preliminary data.</text>
</comment>
<evidence type="ECO:0000256" key="4">
    <source>
        <dbReference type="ARBA" id="ARBA00023125"/>
    </source>
</evidence>
<keyword evidence="9" id="KW-1185">Reference proteome</keyword>
<dbReference type="Proteomes" id="UP000244309">
    <property type="component" value="Unassembled WGS sequence"/>
</dbReference>
<protein>
    <recommendedName>
        <fullName evidence="10">Replication protein A C-terminal domain-containing protein</fullName>
    </recommendedName>
</protein>
<dbReference type="Gene3D" id="2.40.50.140">
    <property type="entry name" value="Nucleic acid-binding proteins"/>
    <property type="match status" value="1"/>
</dbReference>
<dbReference type="Gene3D" id="1.10.10.10">
    <property type="entry name" value="Winged helix-like DNA-binding domain superfamily/Winged helix DNA-binding domain"/>
    <property type="match status" value="1"/>
</dbReference>
<evidence type="ECO:0000259" key="6">
    <source>
        <dbReference type="Pfam" id="PF01336"/>
    </source>
</evidence>
<evidence type="ECO:0000256" key="3">
    <source>
        <dbReference type="ARBA" id="ARBA00022705"/>
    </source>
</evidence>
<name>A0A2V1ARF2_9ASCO</name>
<feature type="domain" description="Replication protein A C-terminal" evidence="7">
    <location>
        <begin position="185"/>
        <end position="260"/>
    </location>
</feature>
<keyword evidence="3" id="KW-0235">DNA replication</keyword>
<evidence type="ECO:0000259" key="7">
    <source>
        <dbReference type="Pfam" id="PF08784"/>
    </source>
</evidence>